<dbReference type="EMBL" id="JAHRHJ020000002">
    <property type="protein sequence ID" value="KAH9324182.1"/>
    <property type="molecule type" value="Genomic_DNA"/>
</dbReference>
<accession>A0AA38GLK9</accession>
<feature type="non-terminal residue" evidence="1">
    <location>
        <position position="89"/>
    </location>
</feature>
<protein>
    <submittedName>
        <fullName evidence="1">Uncharacterized protein</fullName>
    </submittedName>
</protein>
<proteinExistence type="predicted"/>
<name>A0AA38GLK9_TAXCH</name>
<sequence length="89" mass="10477">MYTTGRRTGIDVSFVLHCSAYEHIAVIRPSGLPWMSAAVGAIDYRFRRWRADMASGDTGRFVDWYAERFRMLTPEQVIWRPYRVFPTWA</sequence>
<reference evidence="1 2" key="1">
    <citation type="journal article" date="2021" name="Nat. Plants">
        <title>The Taxus genome provides insights into paclitaxel biosynthesis.</title>
        <authorList>
            <person name="Xiong X."/>
            <person name="Gou J."/>
            <person name="Liao Q."/>
            <person name="Li Y."/>
            <person name="Zhou Q."/>
            <person name="Bi G."/>
            <person name="Li C."/>
            <person name="Du R."/>
            <person name="Wang X."/>
            <person name="Sun T."/>
            <person name="Guo L."/>
            <person name="Liang H."/>
            <person name="Lu P."/>
            <person name="Wu Y."/>
            <person name="Zhang Z."/>
            <person name="Ro D.K."/>
            <person name="Shang Y."/>
            <person name="Huang S."/>
            <person name="Yan J."/>
        </authorList>
    </citation>
    <scope>NUCLEOTIDE SEQUENCE [LARGE SCALE GENOMIC DNA]</scope>
    <source>
        <strain evidence="1">Ta-2019</strain>
    </source>
</reference>
<gene>
    <name evidence="1" type="ORF">KI387_004360</name>
</gene>
<evidence type="ECO:0000313" key="2">
    <source>
        <dbReference type="Proteomes" id="UP000824469"/>
    </source>
</evidence>
<dbReference type="Proteomes" id="UP000824469">
    <property type="component" value="Unassembled WGS sequence"/>
</dbReference>
<organism evidence="1 2">
    <name type="scientific">Taxus chinensis</name>
    <name type="common">Chinese yew</name>
    <name type="synonym">Taxus wallichiana var. chinensis</name>
    <dbReference type="NCBI Taxonomy" id="29808"/>
    <lineage>
        <taxon>Eukaryota</taxon>
        <taxon>Viridiplantae</taxon>
        <taxon>Streptophyta</taxon>
        <taxon>Embryophyta</taxon>
        <taxon>Tracheophyta</taxon>
        <taxon>Spermatophyta</taxon>
        <taxon>Pinopsida</taxon>
        <taxon>Pinidae</taxon>
        <taxon>Conifers II</taxon>
        <taxon>Cupressales</taxon>
        <taxon>Taxaceae</taxon>
        <taxon>Taxus</taxon>
    </lineage>
</organism>
<evidence type="ECO:0000313" key="1">
    <source>
        <dbReference type="EMBL" id="KAH9324182.1"/>
    </source>
</evidence>
<dbReference type="AlphaFoldDB" id="A0AA38GLK9"/>
<comment type="caution">
    <text evidence="1">The sequence shown here is derived from an EMBL/GenBank/DDBJ whole genome shotgun (WGS) entry which is preliminary data.</text>
</comment>
<keyword evidence="2" id="KW-1185">Reference proteome</keyword>